<accession>A0A1R0Y252</accession>
<sequence>MVRYFDVMRKIIELSDSCLEGIQYIKEHIGCSKDIALLVFYDVVSAIDQMERSISICEIDIDTTQIEEYLEILWGIIEEVVSILEYHNYDRAKYVFHNFFLPNYQNLKKELESILHIYIIS</sequence>
<evidence type="ECO:0000259" key="1">
    <source>
        <dbReference type="Pfam" id="PF26154"/>
    </source>
</evidence>
<evidence type="ECO:0000313" key="3">
    <source>
        <dbReference type="Proteomes" id="UP000187439"/>
    </source>
</evidence>
<gene>
    <name evidence="2" type="ORF">BSK52_11090</name>
</gene>
<dbReference type="Pfam" id="PF26154">
    <property type="entry name" value="DUF8042"/>
    <property type="match status" value="1"/>
</dbReference>
<dbReference type="AlphaFoldDB" id="A0A1R0Y252"/>
<dbReference type="InterPro" id="IPR058355">
    <property type="entry name" value="DUF8042"/>
</dbReference>
<dbReference type="Proteomes" id="UP000187439">
    <property type="component" value="Unassembled WGS sequence"/>
</dbReference>
<name>A0A1R0Y252_9BACL</name>
<evidence type="ECO:0000313" key="2">
    <source>
        <dbReference type="EMBL" id="OMD41434.1"/>
    </source>
</evidence>
<comment type="caution">
    <text evidence="2">The sequence shown here is derived from an EMBL/GenBank/DDBJ whole genome shotgun (WGS) entry which is preliminary data.</text>
</comment>
<organism evidence="2 3">
    <name type="scientific">Paenibacillus odorifer</name>
    <dbReference type="NCBI Taxonomy" id="189426"/>
    <lineage>
        <taxon>Bacteria</taxon>
        <taxon>Bacillati</taxon>
        <taxon>Bacillota</taxon>
        <taxon>Bacilli</taxon>
        <taxon>Bacillales</taxon>
        <taxon>Paenibacillaceae</taxon>
        <taxon>Paenibacillus</taxon>
    </lineage>
</organism>
<dbReference type="EMBL" id="MPTC01000007">
    <property type="protein sequence ID" value="OMD41434.1"/>
    <property type="molecule type" value="Genomic_DNA"/>
</dbReference>
<reference evidence="2 3" key="1">
    <citation type="submission" date="2016-10" db="EMBL/GenBank/DDBJ databases">
        <title>Paenibacillus species isolates.</title>
        <authorList>
            <person name="Beno S.M."/>
        </authorList>
    </citation>
    <scope>NUCLEOTIDE SEQUENCE [LARGE SCALE GENOMIC DNA]</scope>
    <source>
        <strain evidence="2 3">FSL H7-0710</strain>
    </source>
</reference>
<proteinExistence type="predicted"/>
<feature type="domain" description="DUF8042" evidence="1">
    <location>
        <begin position="1"/>
        <end position="115"/>
    </location>
</feature>
<protein>
    <recommendedName>
        <fullName evidence="1">DUF8042 domain-containing protein</fullName>
    </recommendedName>
</protein>